<dbReference type="GO" id="GO:0006898">
    <property type="term" value="P:receptor-mediated endocytosis"/>
    <property type="evidence" value="ECO:0007669"/>
    <property type="project" value="TreeGrafter"/>
</dbReference>
<dbReference type="InterPro" id="IPR036869">
    <property type="entry name" value="J_dom_sf"/>
</dbReference>
<dbReference type="SUPFAM" id="SSF46565">
    <property type="entry name" value="Chaperone J-domain"/>
    <property type="match status" value="1"/>
</dbReference>
<dbReference type="PROSITE" id="PS50076">
    <property type="entry name" value="DNAJ_2"/>
    <property type="match status" value="1"/>
</dbReference>
<feature type="region of interest" description="Disordered" evidence="1">
    <location>
        <begin position="2343"/>
        <end position="2368"/>
    </location>
</feature>
<dbReference type="InterPro" id="IPR025640">
    <property type="entry name" value="GYF_2"/>
</dbReference>
<evidence type="ECO:0000256" key="1">
    <source>
        <dbReference type="SAM" id="MobiDB-lite"/>
    </source>
</evidence>
<accession>A0A835M400</accession>
<dbReference type="InterPro" id="IPR016024">
    <property type="entry name" value="ARM-type_fold"/>
</dbReference>
<sequence length="2472" mass="270778">MDFVTRQQQQQSSSSQQQSQPVEEIEYLARYLVIKHSWRGRYKRILCLSNVAIITLDPSTLSITNYYDVANDYDVAVPVLGKDDSVQEFTVNVRTDGKGKFKGVKFSSKFRATILTQLYRIRCIGIAGSVADFPVTHLRRRSFQWLPYKMRITAVGVEIIETQSGDLRWCLDFRDMNSPAIILLSDGYGKKDGGFVLCALYGRKSKAFQASPGTSNTAIISNLTKTARSTVGLSLAVDSSQSITAAEYIKQRAKEAVGAEETPCGEWSVTRLRSAAHGTTSVLGLNLGVGPKGGLGDQGDAVSRQLILTKASLVERRPENYEAVIVRPLSAVSALVRFAEEPQMFAIEFNDGCPIHVYASTSRDSLLAAIRDVLQTEGQCPIPVLPRLTMPGHRIDPPCGRVHLQLQKSPVGQQNSVADMEYASMHLKHLAAAAKDAVAEGGSIPGSRAKLWRRIREFNACIPYSGVPPTIEVPEVTLMALITMLPATPNLPPDSAPPPSPSPKAAATVMGFIACLRRLLASRSAASHVMSFPAAVGRIMGLLRNGSEGISAETAGLVAVLIGGGPGDTNMLMDSKGEWHATIMHSKSVLFANINYVTILTNRLKPMSVSPLLSMSVVEVLEAMLCEPHGETTQYATFVELLREVAGLRRRLFALFGHAAESVRETVAVIMRTIAEEDAIAAESMRDASLRDGALLRHLLHAFYLPAGERREVSRQLVALWADSYQPALDLLSRVLPPGLVAYLHTRFDGVLPEDGQNLSTQEAPSARRRQRRILQQRKGRIVRGVTSQEHGLPAVNYIEFGDQGKQINGGPDNFQKASIDSNLAEVPATHSGVPGEGNLTSESYSTGVQQNDVTASVASADTSAMSLSRSLDSTPTDSVDSDANMLGPVTSGLPAPAQVVVENTPVGSGRLLCNWPEFWRAFSLDHNRADLIWNERTRQELREALQAEVHKLDVEKERTEDIGSGGASIDSTSGQGGVTQISWNYTEFSVGYPSLWKEVCVGQYYLRLLLESGSSGRAQEFPLRDPVAFFRALYHRFLCDADIGLTVDGTVPDELGSSDDWCDMGRLDGFGGGGGSSVRELCARAMAIVYEQHYKTIGPFDGTAHITVLIDRTDDRALRHRLLLLLKGLMKVLSNIEACVVVGGCVLAVDLLTVAHEASERTSIPLQSNLIAATAFMEPLKEWLFIDKDGVQVGPLEKDAVRRLWSKKAIDWTSRCWASGMTDWKRLRDIRELRWALSVRVPVLTSTQVGEAALSILHNMVAAHSDLDDAGEIVTPTPRVKRILSSPRCLPNVAQAMLTGEPSIVEGAAALLRAVVTRNPKAMIRLYSTGAFYFALAYPGSNLLSIAQLFSVTHVHQAFHGGEEAAVSSSLPLAKRSVLGGLLPESLLYVLDRSGAAAFAAAMVSDSDTPEIIWTHKMRAEHLIRQVLQHLGDFPQKLSQHCHSLYDYAPMPPVTYPELRDEMWCHRYYLRNLCDEIRFPNWQIVEHVEFLQSLLAMWREELTRRPMDLSEEEACKILEIRLEDVSDSPPGRNPTDSDGAVSNISKQIENIDEEKLKRQYRKLAMKYHPDKNPEGREKFLAVQKAYERLQATMQGLQGPQLWRLLLLLKGQCILYRRYGHVLEPFKYAGYPMLLNAVTVDNDDNNYLSSERAPLLVAASELIWLTCASSSLNGEELVRDGGVPLLATLLSRCMCVVQPTTPATEPAAVIVTNVMRTLSVLSPFESARAELLSFGGLMEDIVHCTELELVPAAVDAALQAAAHVSVSSDLQNALLKAGILWYLLPLLLQYDSTAEEADMVEAHGVGSSVQIAKNSHAVQASWALSRLTGICGDGTSTPYNQTAADSLRALLTPKLANMLKHEIPKELLSSLNANLESPEIIWNSSTRAELLKFVDLQRTSQGPDGSYDLKESHAFTYQSLAKELHVGNVYLRVYNDQPDYEISEPEAFGVALLDFISGLVHNHFDTENDVQEPSNHRDSSLTSSELQNGTDDGVEHQDGKVTGKDGSIFVKHLQMGLISLQNLLTNSPNLAAIFSTKDQLVPLFECFSVPVASENNIPQLALSILSLLTTYAPCLEAMVADRTSLLLLLQMLHSAPTCREGVLHVLYALASTPELSWAAAKHGGVVYILELLLPLQEEVPLQQRAAAASLLGKLVGQPMHGPRVAITLARFLPDGLVSAIRDGPGEAVIAALDQTTETPELVWTSAMAASLSAQIATMASDLYREQMKGRVIDWDVPEQASAQQEMRDEPQVGGIYVRLFLKDPKFPLRNPKRFLEGLLDQYVSSIATTHYDVHVVDPELPLLLSAALVSLLRVHPALADHVGYLGYIPKLVAAMAYEGRRETMASGETKNGNDGDEFDETDEEQMQTTAQTLQERVRLSCLRVLHQLAASTTCAEAMAATSVGTPQVVPLLMKAIGWQGGSILALETLKRVVVAGNRARDALVAQGLKSFMRLQQKELIVLKFVTYSMLRM</sequence>
<dbReference type="Pfam" id="PF14237">
    <property type="entry name" value="GYF_2"/>
    <property type="match status" value="1"/>
</dbReference>
<dbReference type="Proteomes" id="UP000631114">
    <property type="component" value="Unassembled WGS sequence"/>
</dbReference>
<feature type="region of interest" description="Disordered" evidence="1">
    <location>
        <begin position="1526"/>
        <end position="1545"/>
    </location>
</feature>
<evidence type="ECO:0000259" key="2">
    <source>
        <dbReference type="PROSITE" id="PS50076"/>
    </source>
</evidence>
<dbReference type="FunFam" id="1.10.287.110:FF:000030">
    <property type="entry name" value="DnaJ homolog subfamily C GRV2"/>
    <property type="match status" value="1"/>
</dbReference>
<dbReference type="PANTHER" id="PTHR36983">
    <property type="entry name" value="DNAJ HOMOLOG SUBFAMILY C MEMBER 13"/>
    <property type="match status" value="1"/>
</dbReference>
<feature type="compositionally biased region" description="Polar residues" evidence="1">
    <location>
        <begin position="1980"/>
        <end position="1990"/>
    </location>
</feature>
<dbReference type="GO" id="GO:0007032">
    <property type="term" value="P:endosome organization"/>
    <property type="evidence" value="ECO:0007669"/>
    <property type="project" value="InterPro"/>
</dbReference>
<dbReference type="GO" id="GO:2000641">
    <property type="term" value="P:regulation of early endosome to late endosome transport"/>
    <property type="evidence" value="ECO:0007669"/>
    <property type="project" value="InterPro"/>
</dbReference>
<keyword evidence="4" id="KW-1185">Reference proteome</keyword>
<dbReference type="FunFam" id="1.25.10.10:FF:000180">
    <property type="entry name" value="DnaJ homolog subfamily C GRV2"/>
    <property type="match status" value="1"/>
</dbReference>
<dbReference type="EMBL" id="JADFTS010000003">
    <property type="protein sequence ID" value="KAF9615562.1"/>
    <property type="molecule type" value="Genomic_DNA"/>
</dbReference>
<dbReference type="SMART" id="SM00271">
    <property type="entry name" value="DnaJ"/>
    <property type="match status" value="1"/>
</dbReference>
<dbReference type="InterPro" id="IPR001623">
    <property type="entry name" value="DnaJ_domain"/>
</dbReference>
<gene>
    <name evidence="3" type="ORF">IFM89_024594</name>
</gene>
<dbReference type="GO" id="GO:0010008">
    <property type="term" value="C:endosome membrane"/>
    <property type="evidence" value="ECO:0007669"/>
    <property type="project" value="TreeGrafter"/>
</dbReference>
<feature type="compositionally biased region" description="Polar residues" evidence="1">
    <location>
        <begin position="1535"/>
        <end position="1545"/>
    </location>
</feature>
<dbReference type="InterPro" id="IPR044978">
    <property type="entry name" value="GRV2/DNAJC13"/>
</dbReference>
<reference evidence="3 4" key="1">
    <citation type="submission" date="2020-10" db="EMBL/GenBank/DDBJ databases">
        <title>The Coptis chinensis genome and diversification of protoberbering-type alkaloids.</title>
        <authorList>
            <person name="Wang B."/>
            <person name="Shu S."/>
            <person name="Song C."/>
            <person name="Liu Y."/>
        </authorList>
    </citation>
    <scope>NUCLEOTIDE SEQUENCE [LARGE SCALE GENOMIC DNA]</scope>
    <source>
        <strain evidence="3">HL-2020</strain>
        <tissue evidence="3">Leaf</tissue>
    </source>
</reference>
<feature type="region of interest" description="Disordered" evidence="1">
    <location>
        <begin position="1966"/>
        <end position="1998"/>
    </location>
</feature>
<dbReference type="CDD" id="cd06257">
    <property type="entry name" value="DnaJ"/>
    <property type="match status" value="1"/>
</dbReference>
<dbReference type="Gene3D" id="1.25.10.10">
    <property type="entry name" value="Leucine-rich Repeat Variant"/>
    <property type="match status" value="2"/>
</dbReference>
<name>A0A835M400_9MAGN</name>
<dbReference type="Pfam" id="PF00226">
    <property type="entry name" value="DnaJ"/>
    <property type="match status" value="1"/>
</dbReference>
<feature type="compositionally biased region" description="Acidic residues" evidence="1">
    <location>
        <begin position="2354"/>
        <end position="2365"/>
    </location>
</feature>
<evidence type="ECO:0000313" key="4">
    <source>
        <dbReference type="Proteomes" id="UP000631114"/>
    </source>
</evidence>
<dbReference type="InterPro" id="IPR011989">
    <property type="entry name" value="ARM-like"/>
</dbReference>
<dbReference type="Gene3D" id="1.10.287.110">
    <property type="entry name" value="DnaJ domain"/>
    <property type="match status" value="1"/>
</dbReference>
<dbReference type="OrthoDB" id="69656at2759"/>
<evidence type="ECO:0000313" key="3">
    <source>
        <dbReference type="EMBL" id="KAF9615562.1"/>
    </source>
</evidence>
<feature type="domain" description="J" evidence="2">
    <location>
        <begin position="1538"/>
        <end position="1620"/>
    </location>
</feature>
<organism evidence="3 4">
    <name type="scientific">Coptis chinensis</name>
    <dbReference type="NCBI Taxonomy" id="261450"/>
    <lineage>
        <taxon>Eukaryota</taxon>
        <taxon>Viridiplantae</taxon>
        <taxon>Streptophyta</taxon>
        <taxon>Embryophyta</taxon>
        <taxon>Tracheophyta</taxon>
        <taxon>Spermatophyta</taxon>
        <taxon>Magnoliopsida</taxon>
        <taxon>Ranunculales</taxon>
        <taxon>Ranunculaceae</taxon>
        <taxon>Coptidoideae</taxon>
        <taxon>Coptis</taxon>
    </lineage>
</organism>
<comment type="caution">
    <text evidence="3">The sequence shown here is derived from an EMBL/GenBank/DDBJ whole genome shotgun (WGS) entry which is preliminary data.</text>
</comment>
<dbReference type="Pfam" id="PF19432">
    <property type="entry name" value="RME-8_N"/>
    <property type="match status" value="3"/>
</dbReference>
<dbReference type="InterPro" id="IPR045802">
    <property type="entry name" value="GRV2/DNAJC13_N"/>
</dbReference>
<dbReference type="SUPFAM" id="SSF48371">
    <property type="entry name" value="ARM repeat"/>
    <property type="match status" value="1"/>
</dbReference>
<dbReference type="PANTHER" id="PTHR36983:SF2">
    <property type="entry name" value="DNAJ HOMOLOG SUBFAMILY C MEMBER 13"/>
    <property type="match status" value="1"/>
</dbReference>
<proteinExistence type="predicted"/>
<protein>
    <recommendedName>
        <fullName evidence="2">J domain-containing protein</fullName>
    </recommendedName>
</protein>